<protein>
    <recommendedName>
        <fullName evidence="4">Alpha-ketoglutarate-dependent dioxygenase AlkB-like domain-containing protein</fullName>
    </recommendedName>
</protein>
<proteinExistence type="predicted"/>
<dbReference type="AlphaFoldDB" id="A0AAD2GV83"/>
<evidence type="ECO:0000256" key="1">
    <source>
        <dbReference type="SAM" id="MobiDB-lite"/>
    </source>
</evidence>
<feature type="region of interest" description="Disordered" evidence="1">
    <location>
        <begin position="49"/>
        <end position="118"/>
    </location>
</feature>
<dbReference type="GO" id="GO:0051213">
    <property type="term" value="F:dioxygenase activity"/>
    <property type="evidence" value="ECO:0007669"/>
    <property type="project" value="InterPro"/>
</dbReference>
<keyword evidence="3" id="KW-1185">Reference proteome</keyword>
<dbReference type="SUPFAM" id="SSF51197">
    <property type="entry name" value="Clavaminate synthase-like"/>
    <property type="match status" value="1"/>
</dbReference>
<dbReference type="InterPro" id="IPR037151">
    <property type="entry name" value="AlkB-like_sf"/>
</dbReference>
<name>A0AAD2GV83_9AGAR</name>
<dbReference type="EMBL" id="CAVNYO010000067">
    <property type="protein sequence ID" value="CAK5264704.1"/>
    <property type="molecule type" value="Genomic_DNA"/>
</dbReference>
<gene>
    <name evidence="2" type="ORF">MYCIT1_LOCUS5095</name>
</gene>
<dbReference type="PANTHER" id="PTHR31212:SF4">
    <property type="entry name" value="ALPHA-KETOGLUTARATE-DEPENDENT DIOXYGENASE ALKB HOMOLOG 3"/>
    <property type="match status" value="1"/>
</dbReference>
<dbReference type="GO" id="GO:0006307">
    <property type="term" value="P:DNA alkylation repair"/>
    <property type="evidence" value="ECO:0007669"/>
    <property type="project" value="InterPro"/>
</dbReference>
<accession>A0AAD2GV83</accession>
<dbReference type="PANTHER" id="PTHR31212">
    <property type="entry name" value="ALPHA-KETOGLUTARATE-DEPENDENT DIOXYGENASE ALKB HOMOLOG 3"/>
    <property type="match status" value="1"/>
</dbReference>
<comment type="caution">
    <text evidence="2">The sequence shown here is derived from an EMBL/GenBank/DDBJ whole genome shotgun (WGS) entry which is preliminary data.</text>
</comment>
<dbReference type="Gene3D" id="2.60.120.590">
    <property type="entry name" value="Alpha-ketoglutarate-dependent dioxygenase AlkB-like"/>
    <property type="match status" value="1"/>
</dbReference>
<evidence type="ECO:0008006" key="4">
    <source>
        <dbReference type="Google" id="ProtNLM"/>
    </source>
</evidence>
<reference evidence="2" key="1">
    <citation type="submission" date="2023-11" db="EMBL/GenBank/DDBJ databases">
        <authorList>
            <person name="De Vega J J."/>
            <person name="De Vega J J."/>
        </authorList>
    </citation>
    <scope>NUCLEOTIDE SEQUENCE</scope>
</reference>
<dbReference type="Proteomes" id="UP001295794">
    <property type="component" value="Unassembled WGS sequence"/>
</dbReference>
<feature type="compositionally biased region" description="Polar residues" evidence="1">
    <location>
        <begin position="49"/>
        <end position="60"/>
    </location>
</feature>
<organism evidence="2 3">
    <name type="scientific">Mycena citricolor</name>
    <dbReference type="NCBI Taxonomy" id="2018698"/>
    <lineage>
        <taxon>Eukaryota</taxon>
        <taxon>Fungi</taxon>
        <taxon>Dikarya</taxon>
        <taxon>Basidiomycota</taxon>
        <taxon>Agaricomycotina</taxon>
        <taxon>Agaricomycetes</taxon>
        <taxon>Agaricomycetidae</taxon>
        <taxon>Agaricales</taxon>
        <taxon>Marasmiineae</taxon>
        <taxon>Mycenaceae</taxon>
        <taxon>Mycena</taxon>
    </lineage>
</organism>
<sequence length="306" mass="34645">MDPDMDTDTLIAITESLLNATHTREDILNALIRFEGDSDAAAQLLNLESQTGPSRQNLTTGKKRKRGDLDAWLKPQTAAKKRQGTPRRSSEPEASTSRLVLRSEAPSPRRETRPATDLMSVLRQPPKIEKPILKLPPLTLSTPKMVAEHTPCTLHPSILPPELATKLFYSMIDASQQWKRNKWWLFDRVVESPHKTSFFARRTNGLNEDASWQEAARFWYNGRMTDVPPVFPPEMEEACRIVERAVNAEMSKRTRHALEWVDPDGKPSWRSNVAASNCYEGGKESVGWHSDQLTYLGPYATIVSQK</sequence>
<evidence type="ECO:0000313" key="3">
    <source>
        <dbReference type="Proteomes" id="UP001295794"/>
    </source>
</evidence>
<dbReference type="InterPro" id="IPR032854">
    <property type="entry name" value="ALKBH3"/>
</dbReference>
<evidence type="ECO:0000313" key="2">
    <source>
        <dbReference type="EMBL" id="CAK5264704.1"/>
    </source>
</evidence>